<evidence type="ECO:0008006" key="3">
    <source>
        <dbReference type="Google" id="ProtNLM"/>
    </source>
</evidence>
<keyword evidence="2" id="KW-1185">Reference proteome</keyword>
<reference evidence="1 2" key="1">
    <citation type="submission" date="2019-02" db="EMBL/GenBank/DDBJ databases">
        <title>Genomic Encyclopedia of Type Strains, Phase IV (KMG-IV): sequencing the most valuable type-strain genomes for metagenomic binning, comparative biology and taxonomic classification.</title>
        <authorList>
            <person name="Goeker M."/>
        </authorList>
    </citation>
    <scope>NUCLEOTIDE SEQUENCE [LARGE SCALE GENOMIC DNA]</scope>
    <source>
        <strain evidence="1 2">DSM 18116</strain>
    </source>
</reference>
<organism evidence="1 2">
    <name type="scientific">Pseudobacter ginsenosidimutans</name>
    <dbReference type="NCBI Taxonomy" id="661488"/>
    <lineage>
        <taxon>Bacteria</taxon>
        <taxon>Pseudomonadati</taxon>
        <taxon>Bacteroidota</taxon>
        <taxon>Chitinophagia</taxon>
        <taxon>Chitinophagales</taxon>
        <taxon>Chitinophagaceae</taxon>
        <taxon>Pseudobacter</taxon>
    </lineage>
</organism>
<protein>
    <recommendedName>
        <fullName evidence="3">Sigma-70-like protein</fullName>
    </recommendedName>
</protein>
<comment type="caution">
    <text evidence="1">The sequence shown here is derived from an EMBL/GenBank/DDBJ whole genome shotgun (WGS) entry which is preliminary data.</text>
</comment>
<name>A0A4Q7N4F2_9BACT</name>
<evidence type="ECO:0000313" key="2">
    <source>
        <dbReference type="Proteomes" id="UP000293874"/>
    </source>
</evidence>
<dbReference type="Proteomes" id="UP000293874">
    <property type="component" value="Unassembled WGS sequence"/>
</dbReference>
<accession>A0A4Q7N4F2</accession>
<gene>
    <name evidence="1" type="ORF">EV199_1746</name>
</gene>
<sequence>MNRPFNMDFLDRLRAKERVALQQFVDEYSGALYFLILFIVEDDKRSEKVLHYALKAAIAAIHTYDPQQEGLFLWLLKKAIPQIDIDRNVIVEKFKLLMQSFE</sequence>
<dbReference type="EMBL" id="SGXA01000001">
    <property type="protein sequence ID" value="RZS75871.1"/>
    <property type="molecule type" value="Genomic_DNA"/>
</dbReference>
<dbReference type="Gene3D" id="1.10.1740.10">
    <property type="match status" value="1"/>
</dbReference>
<proteinExistence type="predicted"/>
<dbReference type="AlphaFoldDB" id="A0A4Q7N4F2"/>
<evidence type="ECO:0000313" key="1">
    <source>
        <dbReference type="EMBL" id="RZS75871.1"/>
    </source>
</evidence>